<evidence type="ECO:0000313" key="3">
    <source>
        <dbReference type="Proteomes" id="UP000838748"/>
    </source>
</evidence>
<organism evidence="2 3">
    <name type="scientific">Vibrio marisflavi CECT 7928</name>
    <dbReference type="NCBI Taxonomy" id="634439"/>
    <lineage>
        <taxon>Bacteria</taxon>
        <taxon>Pseudomonadati</taxon>
        <taxon>Pseudomonadota</taxon>
        <taxon>Gammaproteobacteria</taxon>
        <taxon>Vibrionales</taxon>
        <taxon>Vibrionaceae</taxon>
        <taxon>Vibrio</taxon>
    </lineage>
</organism>
<dbReference type="InterPro" id="IPR009003">
    <property type="entry name" value="Peptidase_S1_PA"/>
</dbReference>
<accession>A0ABM9A6B2</accession>
<comment type="caution">
    <text evidence="2">The sequence shown here is derived from an EMBL/GenBank/DDBJ whole genome shotgun (WGS) entry which is preliminary data.</text>
</comment>
<protein>
    <recommendedName>
        <fullName evidence="4">Serine protease</fullName>
    </recommendedName>
</protein>
<reference evidence="2" key="1">
    <citation type="submission" date="2021-11" db="EMBL/GenBank/DDBJ databases">
        <authorList>
            <person name="Rodrigo-Torres L."/>
            <person name="Arahal R. D."/>
            <person name="Lucena T."/>
        </authorList>
    </citation>
    <scope>NUCLEOTIDE SEQUENCE</scope>
    <source>
        <strain evidence="2">CECT 7928</strain>
    </source>
</reference>
<evidence type="ECO:0000313" key="2">
    <source>
        <dbReference type="EMBL" id="CAH0540023.1"/>
    </source>
</evidence>
<dbReference type="Proteomes" id="UP000838748">
    <property type="component" value="Unassembled WGS sequence"/>
</dbReference>
<dbReference type="RefSeq" id="WP_237362057.1">
    <property type="nucleotide sequence ID" value="NZ_CAKLDM010000002.1"/>
</dbReference>
<dbReference type="Gene3D" id="2.40.10.120">
    <property type="match status" value="1"/>
</dbReference>
<dbReference type="SUPFAM" id="SSF50494">
    <property type="entry name" value="Trypsin-like serine proteases"/>
    <property type="match status" value="1"/>
</dbReference>
<sequence length="213" mass="23201">MYSFKIILTLSAIFLLNGCASSNGKTLQADNHPTVDYEFIGVPVLFFGNGTSVPLSKDLSITAAHVAKLGYDKVVAYHPACDIAIITTDNTPLEIPFAGEVFSGEKVTTFGMDIFGDVLTSQGIYHRDLNFINDRDYTSCPASIMDAPIQAGMSGGGVYNTKNQLVGIITAIASKKDTHLLNGEPLNIERLSIFVSMLYLKPWIDTTIQSYYK</sequence>
<evidence type="ECO:0008006" key="4">
    <source>
        <dbReference type="Google" id="ProtNLM"/>
    </source>
</evidence>
<evidence type="ECO:0000256" key="1">
    <source>
        <dbReference type="SAM" id="SignalP"/>
    </source>
</evidence>
<keyword evidence="1" id="KW-0732">Signal</keyword>
<keyword evidence="3" id="KW-1185">Reference proteome</keyword>
<gene>
    <name evidence="2" type="ORF">VMF7928_02576</name>
</gene>
<feature type="signal peptide" evidence="1">
    <location>
        <begin position="1"/>
        <end position="22"/>
    </location>
</feature>
<name>A0ABM9A6B2_9VIBR</name>
<feature type="chain" id="PRO_5046177506" description="Serine protease" evidence="1">
    <location>
        <begin position="23"/>
        <end position="213"/>
    </location>
</feature>
<proteinExistence type="predicted"/>
<dbReference type="EMBL" id="CAKLDM010000002">
    <property type="protein sequence ID" value="CAH0540023.1"/>
    <property type="molecule type" value="Genomic_DNA"/>
</dbReference>